<dbReference type="AlphaFoldDB" id="A0A4Y3TIY2"/>
<feature type="transmembrane region" description="Helical" evidence="1">
    <location>
        <begin position="192"/>
        <end position="216"/>
    </location>
</feature>
<name>A0A4Y3TIY2_9PROT</name>
<dbReference type="EMBL" id="BJMU01000002">
    <property type="protein sequence ID" value="GEB82276.1"/>
    <property type="molecule type" value="Genomic_DNA"/>
</dbReference>
<evidence type="ECO:0000313" key="2">
    <source>
        <dbReference type="EMBL" id="GEB82276.1"/>
    </source>
</evidence>
<dbReference type="STRING" id="104099.AD949_04900"/>
<dbReference type="Pfam" id="PF03929">
    <property type="entry name" value="PepSY_TM"/>
    <property type="match status" value="1"/>
</dbReference>
<dbReference type="Proteomes" id="UP000317617">
    <property type="component" value="Unassembled WGS sequence"/>
</dbReference>
<proteinExistence type="predicted"/>
<feature type="transmembrane region" description="Helical" evidence="1">
    <location>
        <begin position="461"/>
        <end position="479"/>
    </location>
</feature>
<feature type="transmembrane region" description="Helical" evidence="1">
    <location>
        <begin position="237"/>
        <end position="262"/>
    </location>
</feature>
<reference evidence="2 3" key="1">
    <citation type="submission" date="2019-06" db="EMBL/GenBank/DDBJ databases">
        <title>Whole genome shotgun sequence of Acetobacter orleanensis NBRC 13752.</title>
        <authorList>
            <person name="Hosoyama A."/>
            <person name="Uohara A."/>
            <person name="Ohji S."/>
            <person name="Ichikawa N."/>
        </authorList>
    </citation>
    <scope>NUCLEOTIDE SEQUENCE [LARGE SCALE GENOMIC DNA]</scope>
    <source>
        <strain evidence="2 3">NBRC 13752</strain>
    </source>
</reference>
<evidence type="ECO:0000313" key="3">
    <source>
        <dbReference type="Proteomes" id="UP000317617"/>
    </source>
</evidence>
<feature type="transmembrane region" description="Helical" evidence="1">
    <location>
        <begin position="72"/>
        <end position="90"/>
    </location>
</feature>
<feature type="transmembrane region" description="Helical" evidence="1">
    <location>
        <begin position="388"/>
        <end position="409"/>
    </location>
</feature>
<feature type="transmembrane region" description="Helical" evidence="1">
    <location>
        <begin position="32"/>
        <end position="52"/>
    </location>
</feature>
<comment type="caution">
    <text evidence="2">The sequence shown here is derived from an EMBL/GenBank/DDBJ whole genome shotgun (WGS) entry which is preliminary data.</text>
</comment>
<dbReference type="PANTHER" id="PTHR34219">
    <property type="entry name" value="IRON-REGULATED INNER MEMBRANE PROTEIN-RELATED"/>
    <property type="match status" value="1"/>
</dbReference>
<keyword evidence="1" id="KW-0472">Membrane</keyword>
<gene>
    <name evidence="2" type="ORF">AOR01nite_07530</name>
</gene>
<protein>
    <submittedName>
        <fullName evidence="2">Iron uptake protein</fullName>
    </submittedName>
</protein>
<keyword evidence="1" id="KW-1133">Transmembrane helix</keyword>
<evidence type="ECO:0000256" key="1">
    <source>
        <dbReference type="SAM" id="Phobius"/>
    </source>
</evidence>
<sequence length="538" mass="57941">MKSFAVILLAYAGAALLSYGVAGVLPASPVTAVLAGVFVALAGWPLLAMLGFARVRTGFRAAMTQVHDMAGIFTGWLIYVITLSGTLSVFRPEISLWARPELRAGAVDPVAATSAAFGWLSQHAPHASAWYITPARARAPFSWAAWDENGVFIQRALDPITGAPDTIRDTLGGDFFYRFHFELQLPYPWGRLIAAIAALALVFVLLTGIVAHRRIFLDLFTFRPKKGQRSWLDAHNLAGVAALPFHLTIAFTGAVTLASLVMPWAALAHYPDAAAFESALAPSLSSPEATGTAATLAPIGPVLAEAAERLKTEGMNQIYVYNPSDKAATIVVLGDNNDRIAFGTHVLRFEGKTGKLLSDTHEERPVVTAFAVLYGLHVAHFAPLATRWLYFGSGVLLLIVTGSGLRLWLRRRLRRGDSVRLVLLERINVGVVAGAPVAFAAFFLANHLLPVTLANRAEREIQVVFAVWFLLLLLALTLPARKGWQILAVLGAAEAIGISVLSAPWGERVECGVSLVSLCLAACCIQAFRSMRRVHDGV</sequence>
<keyword evidence="1" id="KW-0812">Transmembrane</keyword>
<dbReference type="PANTHER" id="PTHR34219:SF4">
    <property type="entry name" value="PEPSY DOMAIN-CONTAINING PROTEIN"/>
    <property type="match status" value="1"/>
</dbReference>
<dbReference type="RefSeq" id="WP_244463370.1">
    <property type="nucleotide sequence ID" value="NZ_BJMU01000002.1"/>
</dbReference>
<dbReference type="InterPro" id="IPR005625">
    <property type="entry name" value="PepSY-ass_TM"/>
</dbReference>
<organism evidence="2 3">
    <name type="scientific">Acetobacter orleanensis</name>
    <dbReference type="NCBI Taxonomy" id="104099"/>
    <lineage>
        <taxon>Bacteria</taxon>
        <taxon>Pseudomonadati</taxon>
        <taxon>Pseudomonadota</taxon>
        <taxon>Alphaproteobacteria</taxon>
        <taxon>Acetobacterales</taxon>
        <taxon>Acetobacteraceae</taxon>
        <taxon>Acetobacter</taxon>
    </lineage>
</organism>
<keyword evidence="3" id="KW-1185">Reference proteome</keyword>
<accession>A0A4Y3TIY2</accession>
<feature type="transmembrane region" description="Helical" evidence="1">
    <location>
        <begin position="429"/>
        <end position="449"/>
    </location>
</feature>